<protein>
    <submittedName>
        <fullName evidence="1">Uncharacterized protein</fullName>
    </submittedName>
</protein>
<proteinExistence type="predicted"/>
<sequence length="313" mass="35396">MLALCRMLNDAGQKIRIVQQALVMLKDAISSIEQEENSLFLNIMRICMMRVGLRPLFERLSQSFESEDIMTCLSGITVVLDKVAGDKAAVLQKILGFSPSEHPLTSIISHVNSKDGNDETVKCVQQILDKFFQSLNDGSLGEDSVEWEDLTAPMVYGKITDVVKLYSKPLVQVLDSVQKVHEKTRAVSRILVHQKSTPGTRMGSEVAKVIEDSKGKEKAVLKILKSKMDLVLFLRISEYSVSVNRFYWSSVITLLILNDFYYVGTTILKIHAKNRVSREQDECIPQAMIKDRVVVLPTNDGLEEFRYFSVRLF</sequence>
<gene>
    <name evidence="1" type="ORF">NECAME_13818</name>
</gene>
<name>W2SSH9_NECAM</name>
<organism evidence="1 2">
    <name type="scientific">Necator americanus</name>
    <name type="common">Human hookworm</name>
    <dbReference type="NCBI Taxonomy" id="51031"/>
    <lineage>
        <taxon>Eukaryota</taxon>
        <taxon>Metazoa</taxon>
        <taxon>Ecdysozoa</taxon>
        <taxon>Nematoda</taxon>
        <taxon>Chromadorea</taxon>
        <taxon>Rhabditida</taxon>
        <taxon>Rhabditina</taxon>
        <taxon>Rhabditomorpha</taxon>
        <taxon>Strongyloidea</taxon>
        <taxon>Ancylostomatidae</taxon>
        <taxon>Bunostominae</taxon>
        <taxon>Necator</taxon>
    </lineage>
</organism>
<keyword evidence="2" id="KW-1185">Reference proteome</keyword>
<accession>W2SSH9</accession>
<dbReference type="KEGG" id="nai:NECAME_13818"/>
<dbReference type="AlphaFoldDB" id="W2SSH9"/>
<evidence type="ECO:0000313" key="1">
    <source>
        <dbReference type="EMBL" id="ETN72590.1"/>
    </source>
</evidence>
<dbReference type="Proteomes" id="UP000053676">
    <property type="component" value="Unassembled WGS sequence"/>
</dbReference>
<dbReference type="EMBL" id="KI663775">
    <property type="protein sequence ID" value="ETN72590.1"/>
    <property type="molecule type" value="Genomic_DNA"/>
</dbReference>
<reference evidence="2" key="1">
    <citation type="journal article" date="2014" name="Nat. Genet.">
        <title>Genome of the human hookworm Necator americanus.</title>
        <authorList>
            <person name="Tang Y.T."/>
            <person name="Gao X."/>
            <person name="Rosa B.A."/>
            <person name="Abubucker S."/>
            <person name="Hallsworth-Pepin K."/>
            <person name="Martin J."/>
            <person name="Tyagi R."/>
            <person name="Heizer E."/>
            <person name="Zhang X."/>
            <person name="Bhonagiri-Palsikar V."/>
            <person name="Minx P."/>
            <person name="Warren W.C."/>
            <person name="Wang Q."/>
            <person name="Zhan B."/>
            <person name="Hotez P.J."/>
            <person name="Sternberg P.W."/>
            <person name="Dougall A."/>
            <person name="Gaze S.T."/>
            <person name="Mulvenna J."/>
            <person name="Sotillo J."/>
            <person name="Ranganathan S."/>
            <person name="Rabelo E.M."/>
            <person name="Wilson R.K."/>
            <person name="Felgner P.L."/>
            <person name="Bethony J."/>
            <person name="Hawdon J.M."/>
            <person name="Gasser R.B."/>
            <person name="Loukas A."/>
            <person name="Mitreva M."/>
        </authorList>
    </citation>
    <scope>NUCLEOTIDE SEQUENCE [LARGE SCALE GENOMIC DNA]</scope>
</reference>
<dbReference type="OrthoDB" id="5870103at2759"/>
<evidence type="ECO:0000313" key="2">
    <source>
        <dbReference type="Proteomes" id="UP000053676"/>
    </source>
</evidence>